<feature type="non-terminal residue" evidence="2">
    <location>
        <position position="1"/>
    </location>
</feature>
<gene>
    <name evidence="2" type="ORF">A5N45_12995</name>
</gene>
<reference evidence="2 3" key="1">
    <citation type="submission" date="2017-07" db="EMBL/GenBank/DDBJ databases">
        <title>Invasive disease caused simultaneously by more than one serotype of Streptococcus pneumoniae, South Africa.</title>
        <authorList>
            <person name="Ndlangisa K."/>
            <person name="Du Plessis M."/>
            <person name="Von Gottberg A."/>
        </authorList>
    </citation>
    <scope>NUCLEOTIDE SEQUENCE [LARGE SCALE GENOMIC DNA]</scope>
    <source>
        <strain evidence="2 3">8227-15B</strain>
    </source>
</reference>
<evidence type="ECO:0000313" key="3">
    <source>
        <dbReference type="Proteomes" id="UP000214939"/>
    </source>
</evidence>
<feature type="non-terminal residue" evidence="2">
    <location>
        <position position="92"/>
    </location>
</feature>
<organism evidence="2 3">
    <name type="scientific">Streptococcus pneumoniae</name>
    <dbReference type="NCBI Taxonomy" id="1313"/>
    <lineage>
        <taxon>Bacteria</taxon>
        <taxon>Bacillati</taxon>
        <taxon>Bacillota</taxon>
        <taxon>Bacilli</taxon>
        <taxon>Lactobacillales</taxon>
        <taxon>Streptococcaceae</taxon>
        <taxon>Streptococcus</taxon>
    </lineage>
</organism>
<protein>
    <submittedName>
        <fullName evidence="2">Uncharacterized protein</fullName>
    </submittedName>
</protein>
<proteinExistence type="predicted"/>
<name>A0AA44MPL3_STREE</name>
<accession>A0AA44MPL3</accession>
<dbReference type="EMBL" id="NNBW01000505">
    <property type="protein sequence ID" value="OYL19701.1"/>
    <property type="molecule type" value="Genomic_DNA"/>
</dbReference>
<comment type="caution">
    <text evidence="2">The sequence shown here is derived from an EMBL/GenBank/DDBJ whole genome shotgun (WGS) entry which is preliminary data.</text>
</comment>
<feature type="compositionally biased region" description="Basic residues" evidence="1">
    <location>
        <begin position="48"/>
        <end position="61"/>
    </location>
</feature>
<dbReference type="AlphaFoldDB" id="A0AA44MPL3"/>
<sequence>PATTRFELSTAKITVFRSGAQLISASAKKPPPPSPRSALPPVAADAHSRRRKKKKTQRKPGHGLQPSAGADRLSRRARRLHRGRDQAAAGPG</sequence>
<dbReference type="Proteomes" id="UP000214939">
    <property type="component" value="Unassembled WGS sequence"/>
</dbReference>
<evidence type="ECO:0000313" key="2">
    <source>
        <dbReference type="EMBL" id="OYL19701.1"/>
    </source>
</evidence>
<feature type="region of interest" description="Disordered" evidence="1">
    <location>
        <begin position="23"/>
        <end position="92"/>
    </location>
</feature>
<evidence type="ECO:0000256" key="1">
    <source>
        <dbReference type="SAM" id="MobiDB-lite"/>
    </source>
</evidence>